<evidence type="ECO:0000313" key="2">
    <source>
        <dbReference type="Proteomes" id="UP000320811"/>
    </source>
</evidence>
<accession>A0A561PAV8</accession>
<protein>
    <submittedName>
        <fullName evidence="1">Uncharacterized protein</fullName>
    </submittedName>
</protein>
<keyword evidence="2" id="KW-1185">Reference proteome</keyword>
<reference evidence="1 2" key="1">
    <citation type="submission" date="2019-06" db="EMBL/GenBank/DDBJ databases">
        <title>Sorghum-associated microbial communities from plants grown in Nebraska, USA.</title>
        <authorList>
            <person name="Schachtman D."/>
        </authorList>
    </citation>
    <scope>NUCLEOTIDE SEQUENCE [LARGE SCALE GENOMIC DNA]</scope>
    <source>
        <strain evidence="1 2">1209</strain>
    </source>
</reference>
<proteinExistence type="predicted"/>
<evidence type="ECO:0000313" key="1">
    <source>
        <dbReference type="EMBL" id="TWF35265.1"/>
    </source>
</evidence>
<dbReference type="EMBL" id="VIWO01000009">
    <property type="protein sequence ID" value="TWF35265.1"/>
    <property type="molecule type" value="Genomic_DNA"/>
</dbReference>
<organism evidence="1 2">
    <name type="scientific">Chitinophaga polysaccharea</name>
    <dbReference type="NCBI Taxonomy" id="1293035"/>
    <lineage>
        <taxon>Bacteria</taxon>
        <taxon>Pseudomonadati</taxon>
        <taxon>Bacteroidota</taxon>
        <taxon>Chitinophagia</taxon>
        <taxon>Chitinophagales</taxon>
        <taxon>Chitinophagaceae</taxon>
        <taxon>Chitinophaga</taxon>
    </lineage>
</organism>
<comment type="caution">
    <text evidence="1">The sequence shown here is derived from an EMBL/GenBank/DDBJ whole genome shotgun (WGS) entry which is preliminary data.</text>
</comment>
<dbReference type="Proteomes" id="UP000320811">
    <property type="component" value="Unassembled WGS sequence"/>
</dbReference>
<gene>
    <name evidence="1" type="ORF">FHW36_10952</name>
</gene>
<dbReference type="AlphaFoldDB" id="A0A561PAV8"/>
<name>A0A561PAV8_9BACT</name>
<sequence length="59" mass="6439">MPHKYMQIFTTGSSTNEVDIFQKAVINGVVIVSRFLKTAYESNCSAGHAKKGKAFDSGK</sequence>